<comment type="subcellular location">
    <subcellularLocation>
        <location evidence="1">Membrane</location>
        <topology evidence="1">Multi-pass membrane protein</topology>
    </subcellularLocation>
</comment>
<evidence type="ECO:0000256" key="2">
    <source>
        <dbReference type="ARBA" id="ARBA00009012"/>
    </source>
</evidence>
<feature type="transmembrane region" description="Helical" evidence="6">
    <location>
        <begin position="75"/>
        <end position="94"/>
    </location>
</feature>
<name>A0ABS2Q242_9BACL</name>
<evidence type="ECO:0000313" key="8">
    <source>
        <dbReference type="Proteomes" id="UP000808914"/>
    </source>
</evidence>
<dbReference type="PANTHER" id="PTHR13353:SF5">
    <property type="entry name" value="TRANSMEMBRANE PROTEIN 19"/>
    <property type="match status" value="1"/>
</dbReference>
<evidence type="ECO:0000256" key="5">
    <source>
        <dbReference type="ARBA" id="ARBA00023136"/>
    </source>
</evidence>
<feature type="transmembrane region" description="Helical" evidence="6">
    <location>
        <begin position="138"/>
        <end position="171"/>
    </location>
</feature>
<protein>
    <submittedName>
        <fullName evidence="7">Uncharacterized protein (TIGR00297 family)</fullName>
    </submittedName>
</protein>
<dbReference type="PANTHER" id="PTHR13353">
    <property type="entry name" value="TRANSMEMBRANE PROTEIN 19"/>
    <property type="match status" value="1"/>
</dbReference>
<gene>
    <name evidence="7" type="ORF">JOD45_002594</name>
</gene>
<comment type="caution">
    <text evidence="7">The sequence shown here is derived from an EMBL/GenBank/DDBJ whole genome shotgun (WGS) entry which is preliminary data.</text>
</comment>
<evidence type="ECO:0000313" key="7">
    <source>
        <dbReference type="EMBL" id="MBM7646366.1"/>
    </source>
</evidence>
<keyword evidence="5 6" id="KW-0472">Membrane</keyword>
<evidence type="ECO:0000256" key="1">
    <source>
        <dbReference type="ARBA" id="ARBA00004141"/>
    </source>
</evidence>
<accession>A0ABS2Q242</accession>
<dbReference type="EMBL" id="JAFBER010000019">
    <property type="protein sequence ID" value="MBM7646366.1"/>
    <property type="molecule type" value="Genomic_DNA"/>
</dbReference>
<organism evidence="7 8">
    <name type="scientific">Scopulibacillus daqui</name>
    <dbReference type="NCBI Taxonomy" id="1469162"/>
    <lineage>
        <taxon>Bacteria</taxon>
        <taxon>Bacillati</taxon>
        <taxon>Bacillota</taxon>
        <taxon>Bacilli</taxon>
        <taxon>Bacillales</taxon>
        <taxon>Sporolactobacillaceae</taxon>
        <taxon>Scopulibacillus</taxon>
    </lineage>
</organism>
<comment type="similarity">
    <text evidence="2">Belongs to the TMEM19 family.</text>
</comment>
<evidence type="ECO:0000256" key="4">
    <source>
        <dbReference type="ARBA" id="ARBA00022989"/>
    </source>
</evidence>
<proteinExistence type="inferred from homology"/>
<keyword evidence="4 6" id="KW-1133">Transmembrane helix</keyword>
<keyword evidence="3 6" id="KW-0812">Transmembrane</keyword>
<dbReference type="RefSeq" id="WP_380898707.1">
    <property type="nucleotide sequence ID" value="NZ_JBHLTV010000039.1"/>
</dbReference>
<reference evidence="7 8" key="1">
    <citation type="submission" date="2021-01" db="EMBL/GenBank/DDBJ databases">
        <title>Genomic Encyclopedia of Type Strains, Phase IV (KMG-IV): sequencing the most valuable type-strain genomes for metagenomic binning, comparative biology and taxonomic classification.</title>
        <authorList>
            <person name="Goeker M."/>
        </authorList>
    </citation>
    <scope>NUCLEOTIDE SEQUENCE [LARGE SCALE GENOMIC DNA]</scope>
    <source>
        <strain evidence="7 8">DSM 28236</strain>
    </source>
</reference>
<dbReference type="InterPro" id="IPR002794">
    <property type="entry name" value="DUF92_TMEM19"/>
</dbReference>
<sequence>MISLYFIVLAAAGWMSYKKDLLTLAGAAGMTVIGITIILAFGLPGLAIIFVFFISSSLIGSALKTSHKFEKPKRTIWQVAANGGIPFIAAVLFLLHPSQVWYGVFIGGIVEAASDTWASEIGKTSRERPFHFRLKRRVTGGLSGAVTIRGTTASVIGSFAIALISAVWLSSIGMNHFLFYIILFTAAGYLGNLLDTFLGAWLQAQYYCRKCSSYTDQPVHCNMKTEWQHGYYWMTNGFVNFLSSLFGGLLGALVMLL</sequence>
<feature type="transmembrane region" description="Helical" evidence="6">
    <location>
        <begin position="231"/>
        <end position="256"/>
    </location>
</feature>
<evidence type="ECO:0000256" key="3">
    <source>
        <dbReference type="ARBA" id="ARBA00022692"/>
    </source>
</evidence>
<feature type="transmembrane region" description="Helical" evidence="6">
    <location>
        <begin position="177"/>
        <end position="202"/>
    </location>
</feature>
<dbReference type="Pfam" id="PF01940">
    <property type="entry name" value="DUF92"/>
    <property type="match status" value="1"/>
</dbReference>
<dbReference type="Proteomes" id="UP000808914">
    <property type="component" value="Unassembled WGS sequence"/>
</dbReference>
<evidence type="ECO:0000256" key="6">
    <source>
        <dbReference type="SAM" id="Phobius"/>
    </source>
</evidence>
<keyword evidence="8" id="KW-1185">Reference proteome</keyword>